<dbReference type="InterPro" id="IPR003439">
    <property type="entry name" value="ABC_transporter-like_ATP-bd"/>
</dbReference>
<dbReference type="GO" id="GO:0016887">
    <property type="term" value="F:ATP hydrolysis activity"/>
    <property type="evidence" value="ECO:0007669"/>
    <property type="project" value="InterPro"/>
</dbReference>
<evidence type="ECO:0000256" key="3">
    <source>
        <dbReference type="ARBA" id="ARBA00022475"/>
    </source>
</evidence>
<evidence type="ECO:0000256" key="2">
    <source>
        <dbReference type="ARBA" id="ARBA00022448"/>
    </source>
</evidence>
<dbReference type="NCBIfam" id="TIGR01188">
    <property type="entry name" value="drrA"/>
    <property type="match status" value="1"/>
</dbReference>
<feature type="domain" description="ABC transporter" evidence="10">
    <location>
        <begin position="6"/>
        <end position="236"/>
    </location>
</feature>
<dbReference type="InterPro" id="IPR017871">
    <property type="entry name" value="ABC_transporter-like_CS"/>
</dbReference>
<dbReference type="GO" id="GO:0005886">
    <property type="term" value="C:plasma membrane"/>
    <property type="evidence" value="ECO:0007669"/>
    <property type="project" value="UniProtKB-SubCell"/>
</dbReference>
<evidence type="ECO:0000256" key="6">
    <source>
        <dbReference type="ARBA" id="ARBA00022967"/>
    </source>
</evidence>
<sequence>MTEPAVRVDAITKSFGDVHAVRGISFEVPRGSVLGILGPNGAGKTTLVDILCTLITPDSGSATVAGHDVARHPGGVREAISMTGQYAALDETLGGRDNLIFFGRMQGLRRGAARERADHLLEQFDLAEFGKRPVFSYSGGMRRRLDIACGLVIRPEVVFLDEPTTGLDPRSRQAVWALVEALKADGITTLLTTQYLEEADRLSDNIIVLDKGRVVAEGTAEQLKQKVGGAYCEVVLDDPSRSDEMCGLLRTRLAVDPRPTVGDDTTITLSTTDGVETMGAVIAIAKDAGIRLTDVGLRNPSLDDVFLTLTGSPSGTTEDSTR</sequence>
<keyword evidence="7" id="KW-0472">Membrane</keyword>
<reference evidence="11 12" key="1">
    <citation type="submission" date="2012-08" db="EMBL/GenBank/DDBJ databases">
        <title>Whole genome shotgun sequence of Gordonia namibiensis NBRC 108229.</title>
        <authorList>
            <person name="Isaki-Nakamura S."/>
            <person name="Hosoyama A."/>
            <person name="Tsuchikane K."/>
            <person name="Katsumata H."/>
            <person name="Baba S."/>
            <person name="Yamazaki S."/>
            <person name="Fujita N."/>
        </authorList>
    </citation>
    <scope>NUCLEOTIDE SEQUENCE [LARGE SCALE GENOMIC DNA]</scope>
    <source>
        <strain evidence="11 12">NBRC 108229</strain>
    </source>
</reference>
<evidence type="ECO:0000313" key="11">
    <source>
        <dbReference type="EMBL" id="GAC02287.1"/>
    </source>
</evidence>
<dbReference type="GO" id="GO:0046677">
    <property type="term" value="P:response to antibiotic"/>
    <property type="evidence" value="ECO:0007669"/>
    <property type="project" value="UniProtKB-KW"/>
</dbReference>
<dbReference type="SMART" id="SM00382">
    <property type="entry name" value="AAA"/>
    <property type="match status" value="1"/>
</dbReference>
<dbReference type="RefSeq" id="WP_006868431.1">
    <property type="nucleotide sequence ID" value="NZ_BAHE01000052.1"/>
</dbReference>
<comment type="subcellular location">
    <subcellularLocation>
        <location evidence="1">Cell membrane</location>
        <topology evidence="1">Peripheral membrane protein</topology>
        <orientation evidence="1">Cytoplasmic side</orientation>
    </subcellularLocation>
</comment>
<evidence type="ECO:0000256" key="4">
    <source>
        <dbReference type="ARBA" id="ARBA00022741"/>
    </source>
</evidence>
<keyword evidence="12" id="KW-1185">Reference proteome</keyword>
<dbReference type="PANTHER" id="PTHR42711">
    <property type="entry name" value="ABC TRANSPORTER ATP-BINDING PROTEIN"/>
    <property type="match status" value="1"/>
</dbReference>
<comment type="caution">
    <text evidence="11">The sequence shown here is derived from an EMBL/GenBank/DDBJ whole genome shotgun (WGS) entry which is preliminary data.</text>
</comment>
<name>K6X8B0_9ACTN</name>
<dbReference type="InterPro" id="IPR005894">
    <property type="entry name" value="DrrA"/>
</dbReference>
<dbReference type="Proteomes" id="UP000035058">
    <property type="component" value="Unassembled WGS sequence"/>
</dbReference>
<organism evidence="11 12">
    <name type="scientific">Gordonia namibiensis NBRC 108229</name>
    <dbReference type="NCBI Taxonomy" id="1208314"/>
    <lineage>
        <taxon>Bacteria</taxon>
        <taxon>Bacillati</taxon>
        <taxon>Actinomycetota</taxon>
        <taxon>Actinomycetes</taxon>
        <taxon>Mycobacteriales</taxon>
        <taxon>Gordoniaceae</taxon>
        <taxon>Gordonia</taxon>
    </lineage>
</organism>
<dbReference type="Pfam" id="PF00005">
    <property type="entry name" value="ABC_tran"/>
    <property type="match status" value="1"/>
</dbReference>
<dbReference type="InterPro" id="IPR027417">
    <property type="entry name" value="P-loop_NTPase"/>
</dbReference>
<dbReference type="EMBL" id="BAHE01000052">
    <property type="protein sequence ID" value="GAC02287.1"/>
    <property type="molecule type" value="Genomic_DNA"/>
</dbReference>
<dbReference type="GO" id="GO:0005524">
    <property type="term" value="F:ATP binding"/>
    <property type="evidence" value="ECO:0007669"/>
    <property type="project" value="UniProtKB-KW"/>
</dbReference>
<dbReference type="SUPFAM" id="SSF52540">
    <property type="entry name" value="P-loop containing nucleoside triphosphate hydrolases"/>
    <property type="match status" value="1"/>
</dbReference>
<evidence type="ECO:0000256" key="8">
    <source>
        <dbReference type="ARBA" id="ARBA00023251"/>
    </source>
</evidence>
<keyword evidence="8" id="KW-0046">Antibiotic resistance</keyword>
<keyword evidence="2" id="KW-0813">Transport</keyword>
<evidence type="ECO:0000259" key="10">
    <source>
        <dbReference type="PROSITE" id="PS50893"/>
    </source>
</evidence>
<dbReference type="AlphaFoldDB" id="K6X8B0"/>
<dbReference type="Gene3D" id="3.40.50.300">
    <property type="entry name" value="P-loop containing nucleotide triphosphate hydrolases"/>
    <property type="match status" value="1"/>
</dbReference>
<dbReference type="FunFam" id="3.40.50.300:FF:000589">
    <property type="entry name" value="ABC transporter, ATP-binding subunit"/>
    <property type="match status" value="1"/>
</dbReference>
<evidence type="ECO:0000256" key="1">
    <source>
        <dbReference type="ARBA" id="ARBA00004413"/>
    </source>
</evidence>
<dbReference type="InterPro" id="IPR003593">
    <property type="entry name" value="AAA+_ATPase"/>
</dbReference>
<keyword evidence="6" id="KW-1278">Translocase</keyword>
<evidence type="ECO:0000256" key="5">
    <source>
        <dbReference type="ARBA" id="ARBA00022840"/>
    </source>
</evidence>
<dbReference type="GO" id="GO:1900753">
    <property type="term" value="P:doxorubicin transport"/>
    <property type="evidence" value="ECO:0007669"/>
    <property type="project" value="InterPro"/>
</dbReference>
<comment type="similarity">
    <text evidence="9">Belongs to the ABC transporter superfamily. Drug exporter-1 (DrugE1) (TC 3.A.1.105) family.</text>
</comment>
<accession>K6X8B0</accession>
<proteinExistence type="inferred from homology"/>
<evidence type="ECO:0000256" key="7">
    <source>
        <dbReference type="ARBA" id="ARBA00023136"/>
    </source>
</evidence>
<evidence type="ECO:0000256" key="9">
    <source>
        <dbReference type="ARBA" id="ARBA00049985"/>
    </source>
</evidence>
<keyword evidence="4" id="KW-0547">Nucleotide-binding</keyword>
<keyword evidence="5 11" id="KW-0067">ATP-binding</keyword>
<evidence type="ECO:0000313" key="12">
    <source>
        <dbReference type="Proteomes" id="UP000035058"/>
    </source>
</evidence>
<dbReference type="PROSITE" id="PS50893">
    <property type="entry name" value="ABC_TRANSPORTER_2"/>
    <property type="match status" value="1"/>
</dbReference>
<dbReference type="GO" id="GO:0043215">
    <property type="term" value="P:daunorubicin transport"/>
    <property type="evidence" value="ECO:0007669"/>
    <property type="project" value="InterPro"/>
</dbReference>
<dbReference type="InterPro" id="IPR050763">
    <property type="entry name" value="ABC_transporter_ATP-binding"/>
</dbReference>
<gene>
    <name evidence="11" type="ORF">GONAM_52_00330</name>
</gene>
<protein>
    <submittedName>
        <fullName evidence="11">Putative ABC transporter ATP-binding protein</fullName>
    </submittedName>
</protein>
<dbReference type="PANTHER" id="PTHR42711:SF19">
    <property type="entry name" value="DOXORUBICIN RESISTANCE ATP-BINDING PROTEIN DRRA"/>
    <property type="match status" value="1"/>
</dbReference>
<dbReference type="PROSITE" id="PS00211">
    <property type="entry name" value="ABC_TRANSPORTER_1"/>
    <property type="match status" value="1"/>
</dbReference>
<dbReference type="GO" id="GO:0055085">
    <property type="term" value="P:transmembrane transport"/>
    <property type="evidence" value="ECO:0007669"/>
    <property type="project" value="UniProtKB-ARBA"/>
</dbReference>
<keyword evidence="3" id="KW-1003">Cell membrane</keyword>